<evidence type="ECO:0000256" key="3">
    <source>
        <dbReference type="RuleBase" id="RU367162"/>
    </source>
</evidence>
<accession>A0A2A9PJM1</accession>
<evidence type="ECO:0000256" key="4">
    <source>
        <dbReference type="SAM" id="MobiDB-lite"/>
    </source>
</evidence>
<comment type="similarity">
    <text evidence="2 3">Belongs to the YPI1 family.</text>
</comment>
<dbReference type="GO" id="GO:0004865">
    <property type="term" value="F:protein serine/threonine phosphatase inhibitor activity"/>
    <property type="evidence" value="ECO:0007669"/>
    <property type="project" value="UniProtKB-UniRule"/>
</dbReference>
<reference evidence="5 6" key="2">
    <citation type="journal article" date="2017" name="Sci. Rep.">
        <title>Ant-infecting Ophiocordyceps genomes reveal a high diversity of potential behavioral manipulation genes and a possible major role for enterotoxins.</title>
        <authorList>
            <person name="de Bekker C."/>
            <person name="Ohm R.A."/>
            <person name="Evans H.C."/>
            <person name="Brachmann A."/>
            <person name="Hughes D.P."/>
        </authorList>
    </citation>
    <scope>NUCLEOTIDE SEQUENCE [LARGE SCALE GENOMIC DNA]</scope>
    <source>
        <strain evidence="5 6">SC16a</strain>
    </source>
</reference>
<reference evidence="5 6" key="1">
    <citation type="journal article" date="2015" name="BMC Genomics">
        <title>Gene expression during zombie ant biting behavior reflects the complexity underlying fungal parasitic behavioral manipulation.</title>
        <authorList>
            <person name="de Bekker C."/>
            <person name="Ohm R.A."/>
            <person name="Loreto R.G."/>
            <person name="Sebastian A."/>
            <person name="Albert I."/>
            <person name="Merrow M."/>
            <person name="Brachmann A."/>
            <person name="Hughes D.P."/>
        </authorList>
    </citation>
    <scope>NUCLEOTIDE SEQUENCE [LARGE SCALE GENOMIC DNA]</scope>
    <source>
        <strain evidence="5 6">SC16a</strain>
    </source>
</reference>
<dbReference type="InterPro" id="IPR011107">
    <property type="entry name" value="PPI_Ypi1"/>
</dbReference>
<comment type="function">
    <text evidence="1 3">Regulator of type 1 phosphatases which maintains protein phosphatase activity under strict control.</text>
</comment>
<comment type="subcellular location">
    <subcellularLocation>
        <location evidence="3">Nucleus</location>
    </subcellularLocation>
</comment>
<dbReference type="PANTHER" id="PTHR20835:SF0">
    <property type="entry name" value="E3 UBIQUITIN-PROTEIN LIGASE PPP1R11"/>
    <property type="match status" value="1"/>
</dbReference>
<dbReference type="PANTHER" id="PTHR20835">
    <property type="entry name" value="E3 UBIQUITIN-PROTEIN LIGASE PPP1R11-RELATED"/>
    <property type="match status" value="1"/>
</dbReference>
<protein>
    <recommendedName>
        <fullName evidence="3">Type 1 phosphatases regulator</fullName>
    </recommendedName>
</protein>
<evidence type="ECO:0000256" key="2">
    <source>
        <dbReference type="ARBA" id="ARBA00005605"/>
    </source>
</evidence>
<feature type="region of interest" description="Disordered" evidence="4">
    <location>
        <begin position="1"/>
        <end position="53"/>
    </location>
</feature>
<dbReference type="Pfam" id="PF07491">
    <property type="entry name" value="PPI_Ypi1"/>
    <property type="match status" value="1"/>
</dbReference>
<feature type="region of interest" description="Disordered" evidence="4">
    <location>
        <begin position="78"/>
        <end position="159"/>
    </location>
</feature>
<dbReference type="STRING" id="268505.A0A2A9PJM1"/>
<comment type="caution">
    <text evidence="5">The sequence shown here is derived from an EMBL/GenBank/DDBJ whole genome shotgun (WGS) entry which is preliminary data.</text>
</comment>
<evidence type="ECO:0000256" key="1">
    <source>
        <dbReference type="ARBA" id="ARBA00003401"/>
    </source>
</evidence>
<feature type="compositionally biased region" description="Basic and acidic residues" evidence="4">
    <location>
        <begin position="107"/>
        <end position="130"/>
    </location>
</feature>
<keyword evidence="3" id="KW-0539">Nucleus</keyword>
<name>A0A2A9PJM1_OPHUN</name>
<feature type="compositionally biased region" description="Low complexity" evidence="4">
    <location>
        <begin position="18"/>
        <end position="30"/>
    </location>
</feature>
<dbReference type="GO" id="GO:0005634">
    <property type="term" value="C:nucleus"/>
    <property type="evidence" value="ECO:0007669"/>
    <property type="project" value="UniProtKB-SubCell"/>
</dbReference>
<organism evidence="5 6">
    <name type="scientific">Ophiocordyceps unilateralis</name>
    <name type="common">Zombie-ant fungus</name>
    <name type="synonym">Torrubia unilateralis</name>
    <dbReference type="NCBI Taxonomy" id="268505"/>
    <lineage>
        <taxon>Eukaryota</taxon>
        <taxon>Fungi</taxon>
        <taxon>Dikarya</taxon>
        <taxon>Ascomycota</taxon>
        <taxon>Pezizomycotina</taxon>
        <taxon>Sordariomycetes</taxon>
        <taxon>Hypocreomycetidae</taxon>
        <taxon>Hypocreales</taxon>
        <taxon>Ophiocordycipitaceae</taxon>
        <taxon>Ophiocordyceps</taxon>
    </lineage>
</organism>
<sequence>MADSQQQQQQRVGPTASQTTTTTTTTTQTQSRTEAPRTLYLRGGGESSRRSVQWAEDVVNNEGLGRKSSKVCCIYHKPKAVDESSDDSSSSDSDSGSDSGNEAAEGGDGRSGKKPACGHDHGRRSADKRGAKQKRPPSPNAYEKVPKQKPKSGSGTAKP</sequence>
<evidence type="ECO:0000313" key="5">
    <source>
        <dbReference type="EMBL" id="PFH61424.1"/>
    </source>
</evidence>
<dbReference type="GO" id="GO:0008157">
    <property type="term" value="F:protein phosphatase 1 binding"/>
    <property type="evidence" value="ECO:0007669"/>
    <property type="project" value="TreeGrafter"/>
</dbReference>
<feature type="compositionally biased region" description="Low complexity" evidence="4">
    <location>
        <begin position="87"/>
        <end position="100"/>
    </location>
</feature>
<evidence type="ECO:0000313" key="6">
    <source>
        <dbReference type="Proteomes" id="UP000037136"/>
    </source>
</evidence>
<dbReference type="Proteomes" id="UP000037136">
    <property type="component" value="Unassembled WGS sequence"/>
</dbReference>
<dbReference type="OrthoDB" id="307488at2759"/>
<proteinExistence type="inferred from homology"/>
<dbReference type="AlphaFoldDB" id="A0A2A9PJM1"/>
<feature type="compositionally biased region" description="Polar residues" evidence="4">
    <location>
        <begin position="1"/>
        <end position="17"/>
    </location>
</feature>
<keyword evidence="6" id="KW-1185">Reference proteome</keyword>
<dbReference type="EMBL" id="LAZP02000072">
    <property type="protein sequence ID" value="PFH61424.1"/>
    <property type="molecule type" value="Genomic_DNA"/>
</dbReference>
<gene>
    <name evidence="5" type="ORF">XA68_17410</name>
</gene>